<protein>
    <submittedName>
        <fullName evidence="1">Uncharacterized protein</fullName>
    </submittedName>
</protein>
<name>A0ABW1Q8E5_9ENTR</name>
<dbReference type="EMBL" id="JBHSRG010000016">
    <property type="protein sequence ID" value="MFC6124341.1"/>
    <property type="molecule type" value="Genomic_DNA"/>
</dbReference>
<keyword evidence="2" id="KW-1185">Reference proteome</keyword>
<dbReference type="Proteomes" id="UP001596169">
    <property type="component" value="Unassembled WGS sequence"/>
</dbReference>
<organism evidence="1 2">
    <name type="scientific">Citrobacter bitternis</name>
    <dbReference type="NCBI Taxonomy" id="1585982"/>
    <lineage>
        <taxon>Bacteria</taxon>
        <taxon>Pseudomonadati</taxon>
        <taxon>Pseudomonadota</taxon>
        <taxon>Gammaproteobacteria</taxon>
        <taxon>Enterobacterales</taxon>
        <taxon>Enterobacteriaceae</taxon>
        <taxon>Citrobacter</taxon>
    </lineage>
</organism>
<reference evidence="2" key="1">
    <citation type="journal article" date="2019" name="Int. J. Syst. Evol. Microbiol.">
        <title>The Global Catalogue of Microorganisms (GCM) 10K type strain sequencing project: providing services to taxonomists for standard genome sequencing and annotation.</title>
        <authorList>
            <consortium name="The Broad Institute Genomics Platform"/>
            <consortium name="The Broad Institute Genome Sequencing Center for Infectious Disease"/>
            <person name="Wu L."/>
            <person name="Ma J."/>
        </authorList>
    </citation>
    <scope>NUCLEOTIDE SEQUENCE [LARGE SCALE GENOMIC DNA]</scope>
    <source>
        <strain evidence="2">JCM30009</strain>
    </source>
</reference>
<evidence type="ECO:0000313" key="1">
    <source>
        <dbReference type="EMBL" id="MFC6124341.1"/>
    </source>
</evidence>
<sequence length="67" mass="7559">MDFNVNTETEEQALINSVRSTLTEQGDALRHLAEVINAEEKMTKHRISTLLITDNSQDVIGSVRIFD</sequence>
<evidence type="ECO:0000313" key="2">
    <source>
        <dbReference type="Proteomes" id="UP001596169"/>
    </source>
</evidence>
<gene>
    <name evidence="1" type="ORF">ACFPZP_25185</name>
</gene>
<accession>A0ABW1Q8E5</accession>
<proteinExistence type="predicted"/>
<dbReference type="RefSeq" id="WP_079497092.1">
    <property type="nucleotide sequence ID" value="NZ_JBHSRG010000016.1"/>
</dbReference>
<comment type="caution">
    <text evidence="1">The sequence shown here is derived from an EMBL/GenBank/DDBJ whole genome shotgun (WGS) entry which is preliminary data.</text>
</comment>